<dbReference type="OrthoDB" id="9814303at2"/>
<dbReference type="RefSeq" id="WP_062714824.1">
    <property type="nucleotide sequence ID" value="NZ_CAWRCI010000078.1"/>
</dbReference>
<dbReference type="InterPro" id="IPR020846">
    <property type="entry name" value="MFS_dom"/>
</dbReference>
<keyword evidence="4" id="KW-1003">Cell membrane</keyword>
<evidence type="ECO:0000259" key="9">
    <source>
        <dbReference type="PROSITE" id="PS50850"/>
    </source>
</evidence>
<name>A0A128FIV1_9GAMM</name>
<evidence type="ECO:0000256" key="7">
    <source>
        <dbReference type="ARBA" id="ARBA00023136"/>
    </source>
</evidence>
<dbReference type="EMBL" id="FIZY01000078">
    <property type="protein sequence ID" value="CZF86722.1"/>
    <property type="molecule type" value="Genomic_DNA"/>
</dbReference>
<dbReference type="PANTHER" id="PTHR43124">
    <property type="entry name" value="PURINE EFFLUX PUMP PBUE"/>
    <property type="match status" value="1"/>
</dbReference>
<dbReference type="GO" id="GO:0042910">
    <property type="term" value="F:xenobiotic transmembrane transporter activity"/>
    <property type="evidence" value="ECO:0007669"/>
    <property type="project" value="InterPro"/>
</dbReference>
<sequence length="384" mass="40210">MKTQTPPLWLLGALLMFPQIAETIYSPALPDLAEAFGVSFDTASLTLSVYFSAFAIGVVVWGRLADTLGRRAAMLIGLATYALGSLLAMAANDFNVVLIARMISAFGAATGSVVGQTMLRDSYEGTELGRIFSIMGMATAISPVVGLLLGSMVTTYSGYFGVFTTLLGLAVVLLVGSTFALTETKPTQTQSIPLASVCRVMLRDGSIWKNAILVAAFNLMLFGYYAIAPFTFKQLGFSSIEFGYTGVALALGSFAGSMINKSLLKRGFEANTLVSGSSALAVLCSAGVGALQGSYLLVLPMMGVVVAYGIAIPNILGQALVNYRQYAGSAGALFGLMYYLMLGISLGIAGIFQNLGGTLFTASLITLVFVLLTTKKRLASATNS</sequence>
<keyword evidence="3 8" id="KW-0813">Transport</keyword>
<proteinExistence type="inferred from homology"/>
<feature type="transmembrane region" description="Helical" evidence="8">
    <location>
        <begin position="159"/>
        <end position="181"/>
    </location>
</feature>
<protein>
    <recommendedName>
        <fullName evidence="8">Bcr/CflA family efflux transporter</fullName>
    </recommendedName>
</protein>
<dbReference type="Gene3D" id="1.20.1720.10">
    <property type="entry name" value="Multidrug resistance protein D"/>
    <property type="match status" value="1"/>
</dbReference>
<dbReference type="SUPFAM" id="SSF103473">
    <property type="entry name" value="MFS general substrate transporter"/>
    <property type="match status" value="1"/>
</dbReference>
<feature type="transmembrane region" description="Helical" evidence="8">
    <location>
        <begin position="131"/>
        <end position="153"/>
    </location>
</feature>
<keyword evidence="11" id="KW-1185">Reference proteome</keyword>
<comment type="caution">
    <text evidence="8">Lacks conserved residue(s) required for the propagation of feature annotation.</text>
</comment>
<dbReference type="PANTHER" id="PTHR43124:SF3">
    <property type="entry name" value="CHLORAMPHENICOL EFFLUX PUMP RV0191"/>
    <property type="match status" value="1"/>
</dbReference>
<feature type="transmembrane region" description="Helical" evidence="8">
    <location>
        <begin position="72"/>
        <end position="91"/>
    </location>
</feature>
<keyword evidence="6 8" id="KW-1133">Transmembrane helix</keyword>
<dbReference type="Proteomes" id="UP000073601">
    <property type="component" value="Unassembled WGS sequence"/>
</dbReference>
<dbReference type="GO" id="GO:1990961">
    <property type="term" value="P:xenobiotic detoxification by transmembrane export across the plasma membrane"/>
    <property type="evidence" value="ECO:0007669"/>
    <property type="project" value="InterPro"/>
</dbReference>
<dbReference type="AlphaFoldDB" id="A0A128FIV1"/>
<keyword evidence="5 8" id="KW-0812">Transmembrane</keyword>
<dbReference type="Pfam" id="PF07690">
    <property type="entry name" value="MFS_1"/>
    <property type="match status" value="1"/>
</dbReference>
<feature type="transmembrane region" description="Helical" evidence="8">
    <location>
        <begin position="355"/>
        <end position="374"/>
    </location>
</feature>
<gene>
    <name evidence="10" type="primary">ydhC_2</name>
    <name evidence="10" type="ORF">GMA8713_04761</name>
</gene>
<feature type="domain" description="Major facilitator superfamily (MFS) profile" evidence="9">
    <location>
        <begin position="1"/>
        <end position="381"/>
    </location>
</feature>
<dbReference type="GO" id="GO:0005886">
    <property type="term" value="C:plasma membrane"/>
    <property type="evidence" value="ECO:0007669"/>
    <property type="project" value="UniProtKB-SubCell"/>
</dbReference>
<keyword evidence="8" id="KW-0997">Cell inner membrane</keyword>
<feature type="transmembrane region" description="Helical" evidence="8">
    <location>
        <begin position="297"/>
        <end position="316"/>
    </location>
</feature>
<dbReference type="CDD" id="cd17320">
    <property type="entry name" value="MFS_MdfA_MDR_like"/>
    <property type="match status" value="1"/>
</dbReference>
<dbReference type="NCBIfam" id="TIGR00710">
    <property type="entry name" value="efflux_Bcr_CflA"/>
    <property type="match status" value="1"/>
</dbReference>
<feature type="transmembrane region" description="Helical" evidence="8">
    <location>
        <begin position="242"/>
        <end position="260"/>
    </location>
</feature>
<dbReference type="InterPro" id="IPR011701">
    <property type="entry name" value="MFS"/>
</dbReference>
<comment type="subcellular location">
    <subcellularLocation>
        <location evidence="8">Cell inner membrane</location>
        <topology evidence="8">Multi-pass membrane protein</topology>
    </subcellularLocation>
    <subcellularLocation>
        <location evidence="1">Cell membrane</location>
        <topology evidence="1">Multi-pass membrane protein</topology>
    </subcellularLocation>
</comment>
<feature type="transmembrane region" description="Helical" evidence="8">
    <location>
        <begin position="47"/>
        <end position="65"/>
    </location>
</feature>
<comment type="similarity">
    <text evidence="2 8">Belongs to the major facilitator superfamily. Bcr/CmlA family.</text>
</comment>
<evidence type="ECO:0000313" key="10">
    <source>
        <dbReference type="EMBL" id="CZF86722.1"/>
    </source>
</evidence>
<evidence type="ECO:0000256" key="2">
    <source>
        <dbReference type="ARBA" id="ARBA00006236"/>
    </source>
</evidence>
<evidence type="ECO:0000256" key="3">
    <source>
        <dbReference type="ARBA" id="ARBA00022448"/>
    </source>
</evidence>
<dbReference type="InterPro" id="IPR050189">
    <property type="entry name" value="MFS_Efflux_Transporters"/>
</dbReference>
<feature type="transmembrane region" description="Helical" evidence="8">
    <location>
        <begin position="272"/>
        <end position="291"/>
    </location>
</feature>
<reference evidence="11" key="1">
    <citation type="submission" date="2016-02" db="EMBL/GenBank/DDBJ databases">
        <authorList>
            <person name="Rodrigo-Torres Lidia"/>
            <person name="Arahal R.David."/>
        </authorList>
    </citation>
    <scope>NUCLEOTIDE SEQUENCE [LARGE SCALE GENOMIC DNA]</scope>
    <source>
        <strain evidence="11">CECT 8713</strain>
    </source>
</reference>
<evidence type="ECO:0000256" key="4">
    <source>
        <dbReference type="ARBA" id="ARBA00022475"/>
    </source>
</evidence>
<feature type="transmembrane region" description="Helical" evidence="8">
    <location>
        <begin position="328"/>
        <end position="349"/>
    </location>
</feature>
<dbReference type="PROSITE" id="PS50850">
    <property type="entry name" value="MFS"/>
    <property type="match status" value="1"/>
</dbReference>
<accession>A0A128FIV1</accession>
<evidence type="ECO:0000256" key="1">
    <source>
        <dbReference type="ARBA" id="ARBA00004651"/>
    </source>
</evidence>
<evidence type="ECO:0000256" key="6">
    <source>
        <dbReference type="ARBA" id="ARBA00022989"/>
    </source>
</evidence>
<evidence type="ECO:0000313" key="11">
    <source>
        <dbReference type="Proteomes" id="UP000073601"/>
    </source>
</evidence>
<organism evidence="10 11">
    <name type="scientific">Grimontia marina</name>
    <dbReference type="NCBI Taxonomy" id="646534"/>
    <lineage>
        <taxon>Bacteria</taxon>
        <taxon>Pseudomonadati</taxon>
        <taxon>Pseudomonadota</taxon>
        <taxon>Gammaproteobacteria</taxon>
        <taxon>Vibrionales</taxon>
        <taxon>Vibrionaceae</taxon>
        <taxon>Grimontia</taxon>
    </lineage>
</organism>
<evidence type="ECO:0000256" key="8">
    <source>
        <dbReference type="RuleBase" id="RU365088"/>
    </source>
</evidence>
<dbReference type="InterPro" id="IPR004812">
    <property type="entry name" value="Efflux_drug-R_Bcr/CmlA"/>
</dbReference>
<dbReference type="InterPro" id="IPR036259">
    <property type="entry name" value="MFS_trans_sf"/>
</dbReference>
<feature type="transmembrane region" description="Helical" evidence="8">
    <location>
        <begin position="97"/>
        <end position="119"/>
    </location>
</feature>
<feature type="transmembrane region" description="Helical" evidence="8">
    <location>
        <begin position="211"/>
        <end position="230"/>
    </location>
</feature>
<keyword evidence="7 8" id="KW-0472">Membrane</keyword>
<evidence type="ECO:0000256" key="5">
    <source>
        <dbReference type="ARBA" id="ARBA00022692"/>
    </source>
</evidence>